<evidence type="ECO:0000313" key="2">
    <source>
        <dbReference type="EMBL" id="PFH52570.1"/>
    </source>
</evidence>
<proteinExistence type="predicted"/>
<accession>A0A2A9NXK4</accession>
<feature type="region of interest" description="Disordered" evidence="1">
    <location>
        <begin position="47"/>
        <end position="66"/>
    </location>
</feature>
<feature type="non-terminal residue" evidence="2">
    <location>
        <position position="91"/>
    </location>
</feature>
<name>A0A2A9NXK4_9AGAR</name>
<evidence type="ECO:0000313" key="3">
    <source>
        <dbReference type="Proteomes" id="UP000242287"/>
    </source>
</evidence>
<reference evidence="2 3" key="1">
    <citation type="submission" date="2014-02" db="EMBL/GenBank/DDBJ databases">
        <title>Transposable element dynamics among asymbiotic and ectomycorrhizal Amanita fungi.</title>
        <authorList>
            <consortium name="DOE Joint Genome Institute"/>
            <person name="Hess J."/>
            <person name="Skrede I."/>
            <person name="Wolfe B."/>
            <person name="LaButti K."/>
            <person name="Ohm R.A."/>
            <person name="Grigoriev I.V."/>
            <person name="Pringle A."/>
        </authorList>
    </citation>
    <scope>NUCLEOTIDE SEQUENCE [LARGE SCALE GENOMIC DNA]</scope>
    <source>
        <strain evidence="2 3">SKay4041</strain>
    </source>
</reference>
<dbReference type="Proteomes" id="UP000242287">
    <property type="component" value="Unassembled WGS sequence"/>
</dbReference>
<keyword evidence="3" id="KW-1185">Reference proteome</keyword>
<gene>
    <name evidence="2" type="ORF">AMATHDRAFT_90296</name>
</gene>
<dbReference type="AlphaFoldDB" id="A0A2A9NXK4"/>
<dbReference type="EMBL" id="KZ301978">
    <property type="protein sequence ID" value="PFH52570.1"/>
    <property type="molecule type" value="Genomic_DNA"/>
</dbReference>
<organism evidence="2 3">
    <name type="scientific">Amanita thiersii Skay4041</name>
    <dbReference type="NCBI Taxonomy" id="703135"/>
    <lineage>
        <taxon>Eukaryota</taxon>
        <taxon>Fungi</taxon>
        <taxon>Dikarya</taxon>
        <taxon>Basidiomycota</taxon>
        <taxon>Agaricomycotina</taxon>
        <taxon>Agaricomycetes</taxon>
        <taxon>Agaricomycetidae</taxon>
        <taxon>Agaricales</taxon>
        <taxon>Pluteineae</taxon>
        <taxon>Amanitaceae</taxon>
        <taxon>Amanita</taxon>
    </lineage>
</organism>
<evidence type="ECO:0000256" key="1">
    <source>
        <dbReference type="SAM" id="MobiDB-lite"/>
    </source>
</evidence>
<dbReference type="OrthoDB" id="19657at2759"/>
<sequence length="91" mass="9881">MRAALAKQASLMGDPSIAKRDPLSSLSFSCLPSNVVQTQTSLLKHYRKRKDSAFSPTGSDGQPIRRYSDRNRELWSFGGTAGLSIKGPSVP</sequence>
<protein>
    <submittedName>
        <fullName evidence="2">Uncharacterized protein</fullName>
    </submittedName>
</protein>